<feature type="domain" description="Ternary complex factor MIP1 leucine-zipper" evidence="3">
    <location>
        <begin position="60"/>
        <end position="139"/>
    </location>
</feature>
<sequence>MDSQKVISFKDLCSKSDLDYRLKKFKLESSPRLCLHLKQDLGKVKDHTDIKKKPSIDFEVQSSLKQEILQLEKRLKDQLTERHSLEKAMGLRSPSMNSLNNGSTPKSTKELIKEIAILELEVMHLEQYLLSLYRKAFDQQSSSSPTPIGEKLKQPVRSLAGLSKGEDQASFSHHIRLPQRSLNENSVSKCHEKFTGSSVHRCHSALSYRSAKMSTLPENLARALGSYNSQPLSFLEDGQNATQREEISLAEYLGTNIADHVPETPNRISENMVKCMGVIYCKLSDPPLVCHGLSSPTSSSFSSASALSPQYSGDLLSPFYRKESVLDSRLINPFRVEGLKEFSGPYNSMVEVPYICRENWRLRDVQDLLQSYKSLVDQLESVNLRRMKTEEKLAFWINIHNAMMMHAYLVYGVPQRSTKRQTLLSKTTYIIGGQSVTANTIRGPILGCNARCSREWFKFLLSPRVKFRFKDEHQAYALERPEPLLHFALSTGSHSDPAVRVYTPKKLFTQLEVAKEEYIRATVGIRDKHTIILPKILDTYAKESGLNSQALIDMIQQHLPETLRRTMRQCRQGRTHKIIEWVPHNFAFRYLLSKELTPSAM</sequence>
<comment type="caution">
    <text evidence="4">The sequence shown here is derived from an EMBL/GenBank/DDBJ whole genome shotgun (WGS) entry which is preliminary data.</text>
</comment>
<keyword evidence="1" id="KW-0175">Coiled coil</keyword>
<name>A0A9D5BUR2_9LILI</name>
<dbReference type="OrthoDB" id="418495at2759"/>
<dbReference type="Pfam" id="PF04784">
    <property type="entry name" value="DUF547"/>
    <property type="match status" value="1"/>
</dbReference>
<feature type="domain" description="DUF547" evidence="2">
    <location>
        <begin position="385"/>
        <end position="519"/>
    </location>
</feature>
<dbReference type="InterPro" id="IPR025757">
    <property type="entry name" value="MIP1_Leuzipper"/>
</dbReference>
<dbReference type="Pfam" id="PF14389">
    <property type="entry name" value="Lzipper-MIP1"/>
    <property type="match status" value="1"/>
</dbReference>
<evidence type="ECO:0000259" key="3">
    <source>
        <dbReference type="Pfam" id="PF14389"/>
    </source>
</evidence>
<accession>A0A9D5BUR2</accession>
<evidence type="ECO:0000259" key="2">
    <source>
        <dbReference type="Pfam" id="PF04784"/>
    </source>
</evidence>
<protein>
    <recommendedName>
        <fullName evidence="6">Electron transporter</fullName>
    </recommendedName>
</protein>
<dbReference type="InterPro" id="IPR006869">
    <property type="entry name" value="DUF547"/>
</dbReference>
<evidence type="ECO:0000313" key="4">
    <source>
        <dbReference type="EMBL" id="KAJ0961078.1"/>
    </source>
</evidence>
<evidence type="ECO:0008006" key="6">
    <source>
        <dbReference type="Google" id="ProtNLM"/>
    </source>
</evidence>
<proteinExistence type="predicted"/>
<keyword evidence="5" id="KW-1185">Reference proteome</keyword>
<dbReference type="PANTHER" id="PTHR23054">
    <property type="entry name" value="TERNARY COMPLEX FACTOR MIP1, LEUCINE-ZIPPER-RELATED"/>
    <property type="match status" value="1"/>
</dbReference>
<evidence type="ECO:0000313" key="5">
    <source>
        <dbReference type="Proteomes" id="UP001085076"/>
    </source>
</evidence>
<feature type="coiled-coil region" evidence="1">
    <location>
        <begin position="362"/>
        <end position="392"/>
    </location>
</feature>
<reference evidence="4 5" key="1">
    <citation type="journal article" date="2022" name="Hortic Res">
        <title>The genome of Dioscorea zingiberensis sheds light on the biosynthesis, origin and evolution of the medicinally important diosgenin saponins.</title>
        <authorList>
            <person name="Li Y."/>
            <person name="Tan C."/>
            <person name="Li Z."/>
            <person name="Guo J."/>
            <person name="Li S."/>
            <person name="Chen X."/>
            <person name="Wang C."/>
            <person name="Dai X."/>
            <person name="Yang H."/>
            <person name="Song W."/>
            <person name="Hou L."/>
            <person name="Xu J."/>
            <person name="Tong Z."/>
            <person name="Xu A."/>
            <person name="Yuan X."/>
            <person name="Wang W."/>
            <person name="Yang Q."/>
            <person name="Chen L."/>
            <person name="Sun Z."/>
            <person name="Wang K."/>
            <person name="Pan B."/>
            <person name="Chen J."/>
            <person name="Bao Y."/>
            <person name="Liu F."/>
            <person name="Qi X."/>
            <person name="Gang D.R."/>
            <person name="Wen J."/>
            <person name="Li J."/>
        </authorList>
    </citation>
    <scope>NUCLEOTIDE SEQUENCE [LARGE SCALE GENOMIC DNA]</scope>
    <source>
        <strain evidence="4">Dzin_1.0</strain>
    </source>
</reference>
<dbReference type="Proteomes" id="UP001085076">
    <property type="component" value="Unassembled WGS sequence"/>
</dbReference>
<dbReference type="EMBL" id="JAGGNH010000043">
    <property type="protein sequence ID" value="KAJ0961078.1"/>
    <property type="molecule type" value="Genomic_DNA"/>
</dbReference>
<dbReference type="AlphaFoldDB" id="A0A9D5BUR2"/>
<organism evidence="4 5">
    <name type="scientific">Dioscorea zingiberensis</name>
    <dbReference type="NCBI Taxonomy" id="325984"/>
    <lineage>
        <taxon>Eukaryota</taxon>
        <taxon>Viridiplantae</taxon>
        <taxon>Streptophyta</taxon>
        <taxon>Embryophyta</taxon>
        <taxon>Tracheophyta</taxon>
        <taxon>Spermatophyta</taxon>
        <taxon>Magnoliopsida</taxon>
        <taxon>Liliopsida</taxon>
        <taxon>Dioscoreales</taxon>
        <taxon>Dioscoreaceae</taxon>
        <taxon>Dioscorea</taxon>
    </lineage>
</organism>
<feature type="coiled-coil region" evidence="1">
    <location>
        <begin position="61"/>
        <end position="88"/>
    </location>
</feature>
<gene>
    <name evidence="4" type="ORF">J5N97_000979</name>
</gene>
<evidence type="ECO:0000256" key="1">
    <source>
        <dbReference type="SAM" id="Coils"/>
    </source>
</evidence>
<dbReference type="PANTHER" id="PTHR23054:SF18">
    <property type="entry name" value="TERNARY COMPLEX FACTOR MIP1, LEUCINE-ZIPPER"/>
    <property type="match status" value="1"/>
</dbReference>